<dbReference type="Pfam" id="PF25917">
    <property type="entry name" value="BSH_RND"/>
    <property type="match status" value="1"/>
</dbReference>
<evidence type="ECO:0000256" key="1">
    <source>
        <dbReference type="ARBA" id="ARBA00004196"/>
    </source>
</evidence>
<evidence type="ECO:0000259" key="7">
    <source>
        <dbReference type="Pfam" id="PF25990"/>
    </source>
</evidence>
<keyword evidence="5" id="KW-0812">Transmembrane</keyword>
<dbReference type="Pfam" id="PF25990">
    <property type="entry name" value="Beta-barrel_YknX"/>
    <property type="match status" value="1"/>
</dbReference>
<feature type="domain" description="YknX-like beta-barrel" evidence="7">
    <location>
        <begin position="248"/>
        <end position="322"/>
    </location>
</feature>
<dbReference type="Gene3D" id="2.40.30.170">
    <property type="match status" value="1"/>
</dbReference>
<evidence type="ECO:0000259" key="6">
    <source>
        <dbReference type="Pfam" id="PF25917"/>
    </source>
</evidence>
<evidence type="ECO:0000256" key="2">
    <source>
        <dbReference type="ARBA" id="ARBA00009477"/>
    </source>
</evidence>
<dbReference type="GO" id="GO:0016020">
    <property type="term" value="C:membrane"/>
    <property type="evidence" value="ECO:0007669"/>
    <property type="project" value="InterPro"/>
</dbReference>
<dbReference type="Gene3D" id="1.10.287.470">
    <property type="entry name" value="Helix hairpin bin"/>
    <property type="match status" value="1"/>
</dbReference>
<dbReference type="NCBIfam" id="TIGR01730">
    <property type="entry name" value="RND_mfp"/>
    <property type="match status" value="1"/>
</dbReference>
<keyword evidence="5" id="KW-1133">Transmembrane helix</keyword>
<gene>
    <name evidence="8" type="ORF">G3580_17080</name>
</gene>
<dbReference type="PANTHER" id="PTHR32347:SF14">
    <property type="entry name" value="EFFLUX SYSTEM COMPONENT YKNX-RELATED"/>
    <property type="match status" value="1"/>
</dbReference>
<evidence type="ECO:0000313" key="9">
    <source>
        <dbReference type="Proteomes" id="UP000501991"/>
    </source>
</evidence>
<dbReference type="GO" id="GO:0022857">
    <property type="term" value="F:transmembrane transporter activity"/>
    <property type="evidence" value="ECO:0007669"/>
    <property type="project" value="InterPro"/>
</dbReference>
<evidence type="ECO:0000256" key="5">
    <source>
        <dbReference type="SAM" id="Phobius"/>
    </source>
</evidence>
<proteinExistence type="inferred from homology"/>
<comment type="subcellular location">
    <subcellularLocation>
        <location evidence="1">Cell envelope</location>
    </subcellularLocation>
</comment>
<dbReference type="RefSeq" id="WP_173767533.1">
    <property type="nucleotide sequence ID" value="NZ_CP048836.1"/>
</dbReference>
<dbReference type="InterPro" id="IPR050465">
    <property type="entry name" value="UPF0194_transport"/>
</dbReference>
<keyword evidence="9" id="KW-1185">Reference proteome</keyword>
<dbReference type="Proteomes" id="UP000501991">
    <property type="component" value="Chromosome"/>
</dbReference>
<accession>A0A6C1B8B2</accession>
<dbReference type="KEGG" id="azq:G3580_17080"/>
<dbReference type="PANTHER" id="PTHR32347">
    <property type="entry name" value="EFFLUX SYSTEM COMPONENT YKNX-RELATED"/>
    <property type="match status" value="1"/>
</dbReference>
<dbReference type="FunFam" id="2.40.30.170:FF:000010">
    <property type="entry name" value="Efflux RND transporter periplasmic adaptor subunit"/>
    <property type="match status" value="1"/>
</dbReference>
<evidence type="ECO:0000313" key="8">
    <source>
        <dbReference type="EMBL" id="QID19179.1"/>
    </source>
</evidence>
<organism evidence="8 9">
    <name type="scientific">Nitrogeniibacter mangrovi</name>
    <dbReference type="NCBI Taxonomy" id="2016596"/>
    <lineage>
        <taxon>Bacteria</taxon>
        <taxon>Pseudomonadati</taxon>
        <taxon>Pseudomonadota</taxon>
        <taxon>Betaproteobacteria</taxon>
        <taxon>Rhodocyclales</taxon>
        <taxon>Zoogloeaceae</taxon>
        <taxon>Nitrogeniibacter</taxon>
    </lineage>
</organism>
<reference evidence="8 9" key="1">
    <citation type="submission" date="2020-02" db="EMBL/GenBank/DDBJ databases">
        <title>Nitrogenibacter mangrovi gen. nov., sp. nov. isolated from mangrove sediment, a denitrifying betaproteobacterium.</title>
        <authorList>
            <person name="Liao H."/>
            <person name="Tian Y."/>
        </authorList>
    </citation>
    <scope>NUCLEOTIDE SEQUENCE [LARGE SCALE GENOMIC DNA]</scope>
    <source>
        <strain evidence="8 9">M9-3-2</strain>
    </source>
</reference>
<dbReference type="InterPro" id="IPR058625">
    <property type="entry name" value="MdtA-like_BSH"/>
</dbReference>
<dbReference type="AlphaFoldDB" id="A0A6C1B8B2"/>
<evidence type="ECO:0000256" key="4">
    <source>
        <dbReference type="SAM" id="MobiDB-lite"/>
    </source>
</evidence>
<dbReference type="Gene3D" id="2.40.50.100">
    <property type="match status" value="1"/>
</dbReference>
<feature type="domain" description="Multidrug resistance protein MdtA-like barrel-sandwich hybrid" evidence="6">
    <location>
        <begin position="80"/>
        <end position="237"/>
    </location>
</feature>
<protein>
    <submittedName>
        <fullName evidence="8">Efflux RND transporter periplasmic adaptor subunit</fullName>
    </submittedName>
</protein>
<sequence>MTEQRPQAQRLPALDLGPSHAPGRARWIGWVIVALLVAGVAAWWLSAGSGNGVTRYRTTAVATSDLTVTVSATGTLQPTNKVDVGSELSGIITHVLVEDNDTVRAGQVIAQLDTAKLKDAITSARASLESAQAGVLQAEATVSESASNLARLQEVARLSGGKVPSRAELDTGRAALARARADLAAAKATVTERRATLSTAETNLAKAAIKSPINGVVLSRDVEPGQTVAASLQAPVLFTLAEDLAQMELQVNVDEADVGQVAEGQQATFSVDAYPNRRYPAQITRVSYGAQTTDNVVSYLTTLKVDNDDLSLRPGMTATAEIVTTTKTHVLVVPNAALRFTPPTTTRESGSVVSRLMPRPPRPREAKTVKPADGSTARQVWVLRDNVPVAVPVTIGVTDGRVTEIVGGALKAGEAVITDTLSASR</sequence>
<dbReference type="GO" id="GO:0030313">
    <property type="term" value="C:cell envelope"/>
    <property type="evidence" value="ECO:0007669"/>
    <property type="project" value="UniProtKB-SubCell"/>
</dbReference>
<name>A0A6C1B8B2_9RHOO</name>
<evidence type="ECO:0000256" key="3">
    <source>
        <dbReference type="ARBA" id="ARBA00023054"/>
    </source>
</evidence>
<feature type="region of interest" description="Disordered" evidence="4">
    <location>
        <begin position="341"/>
        <end position="373"/>
    </location>
</feature>
<comment type="similarity">
    <text evidence="2">Belongs to the membrane fusion protein (MFP) (TC 8.A.1) family.</text>
</comment>
<feature type="transmembrane region" description="Helical" evidence="5">
    <location>
        <begin position="27"/>
        <end position="45"/>
    </location>
</feature>
<keyword evidence="5" id="KW-0472">Membrane</keyword>
<dbReference type="EMBL" id="CP048836">
    <property type="protein sequence ID" value="QID19179.1"/>
    <property type="molecule type" value="Genomic_DNA"/>
</dbReference>
<dbReference type="SUPFAM" id="SSF111369">
    <property type="entry name" value="HlyD-like secretion proteins"/>
    <property type="match status" value="1"/>
</dbReference>
<dbReference type="InterPro" id="IPR006143">
    <property type="entry name" value="RND_pump_MFP"/>
</dbReference>
<feature type="compositionally biased region" description="Polar residues" evidence="4">
    <location>
        <begin position="342"/>
        <end position="352"/>
    </location>
</feature>
<keyword evidence="3" id="KW-0175">Coiled coil</keyword>
<dbReference type="InterPro" id="IPR058636">
    <property type="entry name" value="Beta-barrel_YknX"/>
</dbReference>